<name>M9M3J5_PAEPP</name>
<comment type="caution">
    <text evidence="1">The sequence shown here is derived from an EMBL/GenBank/DDBJ whole genome shotgun (WGS) entry which is preliminary data.</text>
</comment>
<gene>
    <name evidence="1" type="ORF">PPOP_2975</name>
</gene>
<accession>M9M3J5</accession>
<reference evidence="1 2" key="1">
    <citation type="submission" date="2012-10" db="EMBL/GenBank/DDBJ databases">
        <title>Draft Genome Sequence of Paenibacillus popilliae ATCC 14706T.</title>
        <authorList>
            <person name="Iiyama K."/>
            <person name="Mori K."/>
            <person name="Mon H."/>
            <person name="Chieda Y."/>
            <person name="Lee J.M."/>
            <person name="Kusakabe T."/>
            <person name="Tashiro K."/>
            <person name="Asano S."/>
            <person name="Yasunaga-Aoki C."/>
            <person name="Shimizu S."/>
        </authorList>
    </citation>
    <scope>NUCLEOTIDE SEQUENCE [LARGE SCALE GENOMIC DNA]</scope>
    <source>
        <strain evidence="1 2">ATCC 14706</strain>
    </source>
</reference>
<sequence>MHDGVKVRCLTAWLIPNNVQCDGAGDRSRTHDLLITSQPLYQLSYTGLDEWWTLTGSNRRPSACKADALPAELSVHKVVTRTGFEPVLPP</sequence>
<organism evidence="1 2">
    <name type="scientific">Paenibacillus popilliae ATCC 14706</name>
    <dbReference type="NCBI Taxonomy" id="1212764"/>
    <lineage>
        <taxon>Bacteria</taxon>
        <taxon>Bacillati</taxon>
        <taxon>Bacillota</taxon>
        <taxon>Bacilli</taxon>
        <taxon>Bacillales</taxon>
        <taxon>Paenibacillaceae</taxon>
        <taxon>Paenibacillus</taxon>
    </lineage>
</organism>
<dbReference type="AlphaFoldDB" id="M9M3J5"/>
<dbReference type="AntiFam" id="ANF00012">
    <property type="entry name" value="tRNA translation"/>
</dbReference>
<evidence type="ECO:0000313" key="1">
    <source>
        <dbReference type="EMBL" id="GAC43589.1"/>
    </source>
</evidence>
<dbReference type="Proteomes" id="UP000029453">
    <property type="component" value="Unassembled WGS sequence"/>
</dbReference>
<dbReference type="EMBL" id="BALG01000227">
    <property type="protein sequence ID" value="GAC43589.1"/>
    <property type="molecule type" value="Genomic_DNA"/>
</dbReference>
<dbReference type="AntiFam" id="ANF00011">
    <property type="entry name" value="tRNA translation"/>
</dbReference>
<proteinExistence type="predicted"/>
<evidence type="ECO:0000313" key="2">
    <source>
        <dbReference type="Proteomes" id="UP000029453"/>
    </source>
</evidence>
<keyword evidence="2" id="KW-1185">Reference proteome</keyword>
<protein>
    <submittedName>
        <fullName evidence="1">Uncharacterized protein</fullName>
    </submittedName>
</protein>